<sequence length="129" mass="14848">MEKASTTAVANHVAYSSFKVNFVAIELHSRIMRGDADRRAHVREIKRLTQDLAKRDSEKETLSVEVQEASERVSRLEQENEALGIECFRQFGKLDRRCKVSRLPLRGKKISMSLVKEQSREEYVLGLIN</sequence>
<proteinExistence type="predicted"/>
<evidence type="ECO:0000313" key="2">
    <source>
        <dbReference type="Proteomes" id="UP000189701"/>
    </source>
</evidence>
<feature type="coiled-coil region" evidence="1">
    <location>
        <begin position="59"/>
        <end position="86"/>
    </location>
</feature>
<evidence type="ECO:0000313" key="3">
    <source>
        <dbReference type="RefSeq" id="XP_009786784.1"/>
    </source>
</evidence>
<keyword evidence="1" id="KW-0175">Coiled coil</keyword>
<dbReference type="Proteomes" id="UP000189701">
    <property type="component" value="Unplaced"/>
</dbReference>
<organism evidence="2 3">
    <name type="scientific">Nicotiana sylvestris</name>
    <name type="common">Wood tobacco</name>
    <name type="synonym">South American tobacco</name>
    <dbReference type="NCBI Taxonomy" id="4096"/>
    <lineage>
        <taxon>Eukaryota</taxon>
        <taxon>Viridiplantae</taxon>
        <taxon>Streptophyta</taxon>
        <taxon>Embryophyta</taxon>
        <taxon>Tracheophyta</taxon>
        <taxon>Spermatophyta</taxon>
        <taxon>Magnoliopsida</taxon>
        <taxon>eudicotyledons</taxon>
        <taxon>Gunneridae</taxon>
        <taxon>Pentapetalae</taxon>
        <taxon>asterids</taxon>
        <taxon>lamiids</taxon>
        <taxon>Solanales</taxon>
        <taxon>Solanaceae</taxon>
        <taxon>Nicotianoideae</taxon>
        <taxon>Nicotianeae</taxon>
        <taxon>Nicotiana</taxon>
    </lineage>
</organism>
<dbReference type="RefSeq" id="XP_009786784.1">
    <property type="nucleotide sequence ID" value="XM_009788482.1"/>
</dbReference>
<accession>A0A1U7XIJ9</accession>
<name>A0A1U7XIJ9_NICSY</name>
<gene>
    <name evidence="3" type="primary">LOC104234845</name>
</gene>
<protein>
    <submittedName>
        <fullName evidence="3">Uncharacterized protein LOC104234845</fullName>
    </submittedName>
</protein>
<keyword evidence="2" id="KW-1185">Reference proteome</keyword>
<dbReference type="AlphaFoldDB" id="A0A1U7XIJ9"/>
<evidence type="ECO:0000256" key="1">
    <source>
        <dbReference type="SAM" id="Coils"/>
    </source>
</evidence>
<reference evidence="2" key="1">
    <citation type="journal article" date="2013" name="Genome Biol.">
        <title>Reference genomes and transcriptomes of Nicotiana sylvestris and Nicotiana tomentosiformis.</title>
        <authorList>
            <person name="Sierro N."/>
            <person name="Battey J.N."/>
            <person name="Ouadi S."/>
            <person name="Bovet L."/>
            <person name="Goepfert S."/>
            <person name="Bakaher N."/>
            <person name="Peitsch M.C."/>
            <person name="Ivanov N.V."/>
        </authorList>
    </citation>
    <scope>NUCLEOTIDE SEQUENCE [LARGE SCALE GENOMIC DNA]</scope>
</reference>
<reference evidence="3" key="2">
    <citation type="submission" date="2025-08" db="UniProtKB">
        <authorList>
            <consortium name="RefSeq"/>
        </authorList>
    </citation>
    <scope>IDENTIFICATION</scope>
    <source>
        <tissue evidence="3">Leaf</tissue>
    </source>
</reference>